<keyword evidence="4" id="KW-1003">Cell membrane</keyword>
<dbReference type="InterPro" id="IPR000522">
    <property type="entry name" value="ABC_transptr_permease_BtuC"/>
</dbReference>
<evidence type="ECO:0000256" key="2">
    <source>
        <dbReference type="ARBA" id="ARBA00007935"/>
    </source>
</evidence>
<feature type="transmembrane region" description="Helical" evidence="8">
    <location>
        <begin position="260"/>
        <end position="288"/>
    </location>
</feature>
<evidence type="ECO:0000313" key="9">
    <source>
        <dbReference type="EMBL" id="MCT9811793.1"/>
    </source>
</evidence>
<accession>A0ABT2PRP4</accession>
<dbReference type="SUPFAM" id="SSF81345">
    <property type="entry name" value="ABC transporter involved in vitamin B12 uptake, BtuC"/>
    <property type="match status" value="1"/>
</dbReference>
<name>A0ABT2PRP4_9BURK</name>
<sequence length="364" mass="38001">MKPLQAPVAALMGMVLLWLALGLAMLAAITWGSASVHIGTVWSIVLDRAAHALSAQAWLDGRSWSSQQFQIVWMIRMPRALLAALVGAGLAVVGVIMQAMVRNPLADPYMLGVSSGASVGAVSVLAYGSFAAAGVFAITVGSFVGALVATVLVYLLAHHRGHIQSARLILSGVAVGYTLMGITSLITLTAGQRELAGALLTWTLGSLAGTQWRVLALPATVLVLGMLWLGLQARNLNALLAGEETAATLGVNTQRLRRQLFVAVSLLTGTMVAASGAIGFIGLVIPHIARMLVGSDHRRVLPISALLGAIFLVIVDLLARTWFAPMEIPVGVITSLIGGPFFIWMLWRNAAASQGADRAIGGAP</sequence>
<evidence type="ECO:0000256" key="5">
    <source>
        <dbReference type="ARBA" id="ARBA00022692"/>
    </source>
</evidence>
<feature type="transmembrane region" description="Helical" evidence="8">
    <location>
        <begin position="168"/>
        <end position="190"/>
    </location>
</feature>
<feature type="transmembrane region" description="Helical" evidence="8">
    <location>
        <begin position="80"/>
        <end position="97"/>
    </location>
</feature>
<protein>
    <submittedName>
        <fullName evidence="9">Iron ABC transporter permease</fullName>
    </submittedName>
</protein>
<comment type="subcellular location">
    <subcellularLocation>
        <location evidence="1">Cell membrane</location>
        <topology evidence="1">Multi-pass membrane protein</topology>
    </subcellularLocation>
</comment>
<dbReference type="CDD" id="cd06550">
    <property type="entry name" value="TM_ABC_iron-siderophores_like"/>
    <property type="match status" value="1"/>
</dbReference>
<proteinExistence type="inferred from homology"/>
<dbReference type="PANTHER" id="PTHR30472:SF67">
    <property type="entry name" value="PERMEASE OF ABC TRANSPORTER-RELATED"/>
    <property type="match status" value="1"/>
</dbReference>
<evidence type="ECO:0000256" key="4">
    <source>
        <dbReference type="ARBA" id="ARBA00022475"/>
    </source>
</evidence>
<evidence type="ECO:0000256" key="6">
    <source>
        <dbReference type="ARBA" id="ARBA00022989"/>
    </source>
</evidence>
<feature type="transmembrane region" description="Helical" evidence="8">
    <location>
        <begin position="210"/>
        <end position="231"/>
    </location>
</feature>
<dbReference type="RefSeq" id="WP_261501046.1">
    <property type="nucleotide sequence ID" value="NZ_JAODYH010000007.1"/>
</dbReference>
<evidence type="ECO:0000256" key="7">
    <source>
        <dbReference type="ARBA" id="ARBA00023136"/>
    </source>
</evidence>
<keyword evidence="3" id="KW-0813">Transport</keyword>
<comment type="caution">
    <text evidence="9">The sequence shown here is derived from an EMBL/GenBank/DDBJ whole genome shotgun (WGS) entry which is preliminary data.</text>
</comment>
<evidence type="ECO:0000256" key="8">
    <source>
        <dbReference type="SAM" id="Phobius"/>
    </source>
</evidence>
<keyword evidence="6 8" id="KW-1133">Transmembrane helix</keyword>
<evidence type="ECO:0000313" key="10">
    <source>
        <dbReference type="Proteomes" id="UP001525968"/>
    </source>
</evidence>
<feature type="transmembrane region" description="Helical" evidence="8">
    <location>
        <begin position="300"/>
        <end position="319"/>
    </location>
</feature>
<evidence type="ECO:0000256" key="1">
    <source>
        <dbReference type="ARBA" id="ARBA00004651"/>
    </source>
</evidence>
<keyword evidence="7 8" id="KW-0472">Membrane</keyword>
<evidence type="ECO:0000256" key="3">
    <source>
        <dbReference type="ARBA" id="ARBA00022448"/>
    </source>
</evidence>
<dbReference type="EMBL" id="JAODYH010000007">
    <property type="protein sequence ID" value="MCT9811793.1"/>
    <property type="molecule type" value="Genomic_DNA"/>
</dbReference>
<dbReference type="Proteomes" id="UP001525968">
    <property type="component" value="Unassembled WGS sequence"/>
</dbReference>
<feature type="transmembrane region" description="Helical" evidence="8">
    <location>
        <begin position="136"/>
        <end position="156"/>
    </location>
</feature>
<keyword evidence="10" id="KW-1185">Reference proteome</keyword>
<dbReference type="Pfam" id="PF01032">
    <property type="entry name" value="FecCD"/>
    <property type="match status" value="1"/>
</dbReference>
<feature type="transmembrane region" description="Helical" evidence="8">
    <location>
        <begin position="328"/>
        <end position="347"/>
    </location>
</feature>
<reference evidence="9 10" key="1">
    <citation type="submission" date="2022-09" db="EMBL/GenBank/DDBJ databases">
        <title>Draft genome of isolate Be4.</title>
        <authorList>
            <person name="Sanchez-Castro I."/>
            <person name="Martinez-Rodriguez P."/>
            <person name="Descostes M."/>
            <person name="Merroun M."/>
        </authorList>
    </citation>
    <scope>NUCLEOTIDE SEQUENCE [LARGE SCALE GENOMIC DNA]</scope>
    <source>
        <strain evidence="9 10">Be4</strain>
    </source>
</reference>
<comment type="similarity">
    <text evidence="2">Belongs to the binding-protein-dependent transport system permease family. FecCD subfamily.</text>
</comment>
<organism evidence="9 10">
    <name type="scientific">Acidovorax bellezanensis</name>
    <dbReference type="NCBI Taxonomy" id="2976702"/>
    <lineage>
        <taxon>Bacteria</taxon>
        <taxon>Pseudomonadati</taxon>
        <taxon>Pseudomonadota</taxon>
        <taxon>Betaproteobacteria</taxon>
        <taxon>Burkholderiales</taxon>
        <taxon>Comamonadaceae</taxon>
        <taxon>Acidovorax</taxon>
    </lineage>
</organism>
<keyword evidence="5 8" id="KW-0812">Transmembrane</keyword>
<dbReference type="InterPro" id="IPR037294">
    <property type="entry name" value="ABC_BtuC-like"/>
</dbReference>
<dbReference type="Gene3D" id="1.10.3470.10">
    <property type="entry name" value="ABC transporter involved in vitamin B12 uptake, BtuC"/>
    <property type="match status" value="1"/>
</dbReference>
<dbReference type="PANTHER" id="PTHR30472">
    <property type="entry name" value="FERRIC ENTEROBACTIN TRANSPORT SYSTEM PERMEASE PROTEIN"/>
    <property type="match status" value="1"/>
</dbReference>
<gene>
    <name evidence="9" type="ORF">N0K08_14205</name>
</gene>